<dbReference type="AlphaFoldDB" id="A0A1M7YIS5"/>
<dbReference type="InterPro" id="IPR045028">
    <property type="entry name" value="DinG/Rad3-like"/>
</dbReference>
<dbReference type="GO" id="GO:0003678">
    <property type="term" value="F:DNA helicase activity"/>
    <property type="evidence" value="ECO:0007669"/>
    <property type="project" value="TreeGrafter"/>
</dbReference>
<sequence>MSNFFSPEGPLAGYLENYEPRSGQQTMAAAVTGVISGDTDSVSAEGARLLVIEAETGIGKTLAYLVPAVLSGRRVVVSTATLNLQDQIMNKEVPLISRVLGREIPVVCIKGRQNYLCLYRWFQYQGSGQFREEDHTDCSMIGKWLEHTTSGDRAELESLPERSSLWPRISAQSNQCLGSDCPEATSCFVNQLRKRAGSASLLVVNHHLFFSDLALRQGGFGEVLPRYEGVIFDEAHHIENVATAFFGKGFSQYQLIDLVSDIERQAETDLDPNRYDRIVGSAKGLKQRTDEFASLFPVQTGKFHLLEFVRHYSYSRWHQEVDLLATGIKRLAKDLGDCSGFGEGWRTLEKRALELADNLLEIALTNDAGETDGYVHWYERRERSVTLSATPVKVADHLRKTLYSGVDWCIMTSATLSSGGDFSYFQQRLGLDESVEFLRLPSPFDYQRRTLIYIPEKGFPEPADPAYQHISCRRAAELLQLSRGRGLVLCTSFRGMESMAAYLEAHLEYPVFVQGNGSRNSLLQKFRANSGSVLVAVASFWEGVDVQGEALSCVIIDKLPFEVPSDPVIQARIQAVTEQGGNAFFDFQVPRAILTLRQGVGRLMRAAGDSGVIAILDVRLFTKGYGLKFRASLPPSPVVRSLHSVGDFYGTSEID</sequence>
<dbReference type="SUPFAM" id="SSF52540">
    <property type="entry name" value="P-loop containing nucleoside triphosphate hydrolases"/>
    <property type="match status" value="2"/>
</dbReference>
<dbReference type="Proteomes" id="UP000184603">
    <property type="component" value="Unassembled WGS sequence"/>
</dbReference>
<evidence type="ECO:0000256" key="4">
    <source>
        <dbReference type="ARBA" id="ARBA00038058"/>
    </source>
</evidence>
<protein>
    <submittedName>
        <fullName evidence="6">ATP-dependent DNA helicase DinG</fullName>
    </submittedName>
</protein>
<dbReference type="EMBL" id="FRFE01000036">
    <property type="protein sequence ID" value="SHO52499.1"/>
    <property type="molecule type" value="Genomic_DNA"/>
</dbReference>
<keyword evidence="7" id="KW-1185">Reference proteome</keyword>
<evidence type="ECO:0000256" key="3">
    <source>
        <dbReference type="ARBA" id="ARBA00022840"/>
    </source>
</evidence>
<organism evidence="6 7">
    <name type="scientific">Desulfopila aestuarii DSM 18488</name>
    <dbReference type="NCBI Taxonomy" id="1121416"/>
    <lineage>
        <taxon>Bacteria</taxon>
        <taxon>Pseudomonadati</taxon>
        <taxon>Thermodesulfobacteriota</taxon>
        <taxon>Desulfobulbia</taxon>
        <taxon>Desulfobulbales</taxon>
        <taxon>Desulfocapsaceae</taxon>
        <taxon>Desulfopila</taxon>
    </lineage>
</organism>
<keyword evidence="1" id="KW-0547">Nucleotide-binding</keyword>
<evidence type="ECO:0000259" key="5">
    <source>
        <dbReference type="PROSITE" id="PS51193"/>
    </source>
</evidence>
<dbReference type="GO" id="GO:0005524">
    <property type="term" value="F:ATP binding"/>
    <property type="evidence" value="ECO:0007669"/>
    <property type="project" value="UniProtKB-KW"/>
</dbReference>
<keyword evidence="6" id="KW-0347">Helicase</keyword>
<dbReference type="PANTHER" id="PTHR11472:SF34">
    <property type="entry name" value="REGULATOR OF TELOMERE ELONGATION HELICASE 1"/>
    <property type="match status" value="1"/>
</dbReference>
<dbReference type="PANTHER" id="PTHR11472">
    <property type="entry name" value="DNA REPAIR DEAD HELICASE RAD3/XP-D SUBFAMILY MEMBER"/>
    <property type="match status" value="1"/>
</dbReference>
<dbReference type="STRING" id="1121416.SAMN02745220_04597"/>
<evidence type="ECO:0000313" key="6">
    <source>
        <dbReference type="EMBL" id="SHO52499.1"/>
    </source>
</evidence>
<evidence type="ECO:0000313" key="7">
    <source>
        <dbReference type="Proteomes" id="UP000184603"/>
    </source>
</evidence>
<dbReference type="RefSeq" id="WP_073616075.1">
    <property type="nucleotide sequence ID" value="NZ_FRFE01000036.1"/>
</dbReference>
<dbReference type="InterPro" id="IPR006555">
    <property type="entry name" value="ATP-dep_Helicase_C"/>
</dbReference>
<name>A0A1M7YIS5_9BACT</name>
<gene>
    <name evidence="6" type="ORF">SAMN02745220_04597</name>
</gene>
<reference evidence="6 7" key="1">
    <citation type="submission" date="2016-12" db="EMBL/GenBank/DDBJ databases">
        <authorList>
            <person name="Song W.-J."/>
            <person name="Kurnit D.M."/>
        </authorList>
    </citation>
    <scope>NUCLEOTIDE SEQUENCE [LARGE SCALE GENOMIC DNA]</scope>
    <source>
        <strain evidence="6 7">DSM 18488</strain>
    </source>
</reference>
<dbReference type="Gene3D" id="3.40.50.300">
    <property type="entry name" value="P-loop containing nucleotide triphosphate hydrolases"/>
    <property type="match status" value="2"/>
</dbReference>
<dbReference type="InterPro" id="IPR014013">
    <property type="entry name" value="Helic_SF1/SF2_ATP-bd_DinG/Rad3"/>
</dbReference>
<accession>A0A1M7YIS5</accession>
<dbReference type="Pfam" id="PF00270">
    <property type="entry name" value="DEAD"/>
    <property type="match status" value="1"/>
</dbReference>
<comment type="similarity">
    <text evidence="4">Belongs to the helicase family. DinG subfamily.</text>
</comment>
<dbReference type="PROSITE" id="PS51193">
    <property type="entry name" value="HELICASE_ATP_BIND_2"/>
    <property type="match status" value="1"/>
</dbReference>
<dbReference type="GO" id="GO:0016818">
    <property type="term" value="F:hydrolase activity, acting on acid anhydrides, in phosphorus-containing anhydrides"/>
    <property type="evidence" value="ECO:0007669"/>
    <property type="project" value="InterPro"/>
</dbReference>
<dbReference type="InterPro" id="IPR027417">
    <property type="entry name" value="P-loop_NTPase"/>
</dbReference>
<dbReference type="Pfam" id="PF13307">
    <property type="entry name" value="Helicase_C_2"/>
    <property type="match status" value="1"/>
</dbReference>
<evidence type="ECO:0000256" key="1">
    <source>
        <dbReference type="ARBA" id="ARBA00022741"/>
    </source>
</evidence>
<keyword evidence="3" id="KW-0067">ATP-binding</keyword>
<dbReference type="SMART" id="SM00491">
    <property type="entry name" value="HELICc2"/>
    <property type="match status" value="1"/>
</dbReference>
<proteinExistence type="inferred from homology"/>
<dbReference type="InterPro" id="IPR011545">
    <property type="entry name" value="DEAD/DEAH_box_helicase_dom"/>
</dbReference>
<feature type="domain" description="Helicase ATP-binding" evidence="5">
    <location>
        <begin position="10"/>
        <end position="292"/>
    </location>
</feature>
<dbReference type="GO" id="GO:0006281">
    <property type="term" value="P:DNA repair"/>
    <property type="evidence" value="ECO:0007669"/>
    <property type="project" value="TreeGrafter"/>
</dbReference>
<keyword evidence="2" id="KW-0378">Hydrolase</keyword>
<dbReference type="GO" id="GO:0003676">
    <property type="term" value="F:nucleic acid binding"/>
    <property type="evidence" value="ECO:0007669"/>
    <property type="project" value="InterPro"/>
</dbReference>
<evidence type="ECO:0000256" key="2">
    <source>
        <dbReference type="ARBA" id="ARBA00022801"/>
    </source>
</evidence>
<dbReference type="OrthoDB" id="9805194at2"/>